<dbReference type="EMBL" id="JBHMAF010000189">
    <property type="protein sequence ID" value="MFB9761245.1"/>
    <property type="molecule type" value="Genomic_DNA"/>
</dbReference>
<proteinExistence type="predicted"/>
<feature type="transmembrane region" description="Helical" evidence="1">
    <location>
        <begin position="151"/>
        <end position="174"/>
    </location>
</feature>
<evidence type="ECO:0000313" key="3">
    <source>
        <dbReference type="Proteomes" id="UP001589609"/>
    </source>
</evidence>
<accession>A0ABV5WKY5</accession>
<dbReference type="Pfam" id="PF12679">
    <property type="entry name" value="ABC2_membrane_2"/>
    <property type="match status" value="1"/>
</dbReference>
<gene>
    <name evidence="2" type="ORF">ACFFMS_23630</name>
</gene>
<sequence length="315" mass="35349">MFKWGMLVYNELLKIVKRKGFLVPLLLLFVPVLILGNWDYIEYQQALQTGDWQENMKLDIARKQEELRAFGQADSPTADILRQEIAVGEYQLAHNIPPYSEHSVFGFMNSAVVLTSIIGVLLIFYASSIVSKEHSMGTIHFLLVRSASRTSILWAKFAALAMLYMILSAVLMLYSFIQGVFLYGKIAFDSVVVTAVGNIAVTESMMMATIKAYMLDFLPMLLFAAIALCLSVLLRSSGPALITTLLLFLSKGSLAQLLSKYEWSKYVFVMHTNLRMNIGGLGGQTETMFSIAVLLFYTALFFLIAFFAFQKRDIA</sequence>
<keyword evidence="3" id="KW-1185">Reference proteome</keyword>
<feature type="transmembrane region" description="Helical" evidence="1">
    <location>
        <begin position="213"/>
        <end position="234"/>
    </location>
</feature>
<dbReference type="Proteomes" id="UP001589609">
    <property type="component" value="Unassembled WGS sequence"/>
</dbReference>
<keyword evidence="1" id="KW-1133">Transmembrane helix</keyword>
<dbReference type="PANTHER" id="PTHR37305">
    <property type="entry name" value="INTEGRAL MEMBRANE PROTEIN-RELATED"/>
    <property type="match status" value="1"/>
</dbReference>
<reference evidence="2 3" key="1">
    <citation type="submission" date="2024-09" db="EMBL/GenBank/DDBJ databases">
        <authorList>
            <person name="Sun Q."/>
            <person name="Mori K."/>
        </authorList>
    </citation>
    <scope>NUCLEOTIDE SEQUENCE [LARGE SCALE GENOMIC DNA]</scope>
    <source>
        <strain evidence="2 3">JCM 11201</strain>
    </source>
</reference>
<feature type="transmembrane region" description="Helical" evidence="1">
    <location>
        <begin position="289"/>
        <end position="309"/>
    </location>
</feature>
<dbReference type="PANTHER" id="PTHR37305:SF1">
    <property type="entry name" value="MEMBRANE PROTEIN"/>
    <property type="match status" value="1"/>
</dbReference>
<name>A0ABV5WKY5_9BACI</name>
<organism evidence="2 3">
    <name type="scientific">Ectobacillus funiculus</name>
    <dbReference type="NCBI Taxonomy" id="137993"/>
    <lineage>
        <taxon>Bacteria</taxon>
        <taxon>Bacillati</taxon>
        <taxon>Bacillota</taxon>
        <taxon>Bacilli</taxon>
        <taxon>Bacillales</taxon>
        <taxon>Bacillaceae</taxon>
        <taxon>Ectobacillus</taxon>
    </lineage>
</organism>
<feature type="transmembrane region" description="Helical" evidence="1">
    <location>
        <begin position="107"/>
        <end position="130"/>
    </location>
</feature>
<feature type="transmembrane region" description="Helical" evidence="1">
    <location>
        <begin position="180"/>
        <end position="201"/>
    </location>
</feature>
<keyword evidence="1" id="KW-0472">Membrane</keyword>
<comment type="caution">
    <text evidence="2">The sequence shown here is derived from an EMBL/GenBank/DDBJ whole genome shotgun (WGS) entry which is preliminary data.</text>
</comment>
<dbReference type="RefSeq" id="WP_379951445.1">
    <property type="nucleotide sequence ID" value="NZ_JBHMAF010000189.1"/>
</dbReference>
<evidence type="ECO:0000256" key="1">
    <source>
        <dbReference type="SAM" id="Phobius"/>
    </source>
</evidence>
<protein>
    <submittedName>
        <fullName evidence="2">ABC transporter permease</fullName>
    </submittedName>
</protein>
<keyword evidence="1" id="KW-0812">Transmembrane</keyword>
<evidence type="ECO:0000313" key="2">
    <source>
        <dbReference type="EMBL" id="MFB9761245.1"/>
    </source>
</evidence>
<feature type="transmembrane region" description="Helical" evidence="1">
    <location>
        <begin position="21"/>
        <end position="38"/>
    </location>
</feature>